<dbReference type="SUPFAM" id="SSF50911">
    <property type="entry name" value="Mannose 6-phosphate receptor domain"/>
    <property type="match status" value="1"/>
</dbReference>
<dbReference type="InterPro" id="IPR039794">
    <property type="entry name" value="Gtb1-like"/>
</dbReference>
<accession>A0AAV7H3X2</accession>
<dbReference type="InterPro" id="IPR036607">
    <property type="entry name" value="PRKCSH"/>
</dbReference>
<feature type="domain" description="MRH" evidence="3">
    <location>
        <begin position="16"/>
        <end position="125"/>
    </location>
</feature>
<comment type="caution">
    <text evidence="4">The sequence shown here is derived from an EMBL/GenBank/DDBJ whole genome shotgun (WGS) entry which is preliminary data.</text>
</comment>
<evidence type="ECO:0000313" key="5">
    <source>
        <dbReference type="Proteomes" id="UP000775213"/>
    </source>
</evidence>
<dbReference type="Proteomes" id="UP000775213">
    <property type="component" value="Unassembled WGS sequence"/>
</dbReference>
<dbReference type="GO" id="GO:0017177">
    <property type="term" value="C:glucosidase II complex"/>
    <property type="evidence" value="ECO:0007669"/>
    <property type="project" value="TreeGrafter"/>
</dbReference>
<protein>
    <recommendedName>
        <fullName evidence="3">MRH domain-containing protein</fullName>
    </recommendedName>
</protein>
<evidence type="ECO:0000256" key="1">
    <source>
        <dbReference type="ARBA" id="ARBA00022729"/>
    </source>
</evidence>
<evidence type="ECO:0000259" key="3">
    <source>
        <dbReference type="PROSITE" id="PS51914"/>
    </source>
</evidence>
<name>A0AAV7H3X2_DENCH</name>
<keyword evidence="1" id="KW-0732">Signal</keyword>
<keyword evidence="2" id="KW-1015">Disulfide bond</keyword>
<dbReference type="AlphaFoldDB" id="A0AAV7H3X2"/>
<dbReference type="PROSITE" id="PS51914">
    <property type="entry name" value="MRH"/>
    <property type="match status" value="1"/>
</dbReference>
<dbReference type="PANTHER" id="PTHR12630:SF1">
    <property type="entry name" value="GLUCOSIDASE 2 SUBUNIT BETA"/>
    <property type="match status" value="1"/>
</dbReference>
<dbReference type="InterPro" id="IPR009011">
    <property type="entry name" value="Man6P_isomerase_rcpt-bd_dom_sf"/>
</dbReference>
<organism evidence="4 5">
    <name type="scientific">Dendrobium chrysotoxum</name>
    <name type="common">Orchid</name>
    <dbReference type="NCBI Taxonomy" id="161865"/>
    <lineage>
        <taxon>Eukaryota</taxon>
        <taxon>Viridiplantae</taxon>
        <taxon>Streptophyta</taxon>
        <taxon>Embryophyta</taxon>
        <taxon>Tracheophyta</taxon>
        <taxon>Spermatophyta</taxon>
        <taxon>Magnoliopsida</taxon>
        <taxon>Liliopsida</taxon>
        <taxon>Asparagales</taxon>
        <taxon>Orchidaceae</taxon>
        <taxon>Epidendroideae</taxon>
        <taxon>Malaxideae</taxon>
        <taxon>Dendrobiinae</taxon>
        <taxon>Dendrobium</taxon>
    </lineage>
</organism>
<keyword evidence="5" id="KW-1185">Reference proteome</keyword>
<reference evidence="4 5" key="1">
    <citation type="journal article" date="2021" name="Hortic Res">
        <title>Chromosome-scale assembly of the Dendrobium chrysotoxum genome enhances the understanding of orchid evolution.</title>
        <authorList>
            <person name="Zhang Y."/>
            <person name="Zhang G.Q."/>
            <person name="Zhang D."/>
            <person name="Liu X.D."/>
            <person name="Xu X.Y."/>
            <person name="Sun W.H."/>
            <person name="Yu X."/>
            <person name="Zhu X."/>
            <person name="Wang Z.W."/>
            <person name="Zhao X."/>
            <person name="Zhong W.Y."/>
            <person name="Chen H."/>
            <person name="Yin W.L."/>
            <person name="Huang T."/>
            <person name="Niu S.C."/>
            <person name="Liu Z.J."/>
        </authorList>
    </citation>
    <scope>NUCLEOTIDE SEQUENCE [LARGE SCALE GENOMIC DNA]</scope>
    <source>
        <strain evidence="4">Lindl</strain>
    </source>
</reference>
<dbReference type="GO" id="GO:0006491">
    <property type="term" value="P:N-glycan processing"/>
    <property type="evidence" value="ECO:0007669"/>
    <property type="project" value="TreeGrafter"/>
</dbReference>
<proteinExistence type="predicted"/>
<dbReference type="EMBL" id="JAGFBR010000003">
    <property type="protein sequence ID" value="KAH0468825.1"/>
    <property type="molecule type" value="Genomic_DNA"/>
</dbReference>
<evidence type="ECO:0000256" key="2">
    <source>
        <dbReference type="ARBA" id="ARBA00023157"/>
    </source>
</evidence>
<gene>
    <name evidence="4" type="ORF">IEQ34_002057</name>
</gene>
<evidence type="ECO:0000313" key="4">
    <source>
        <dbReference type="EMBL" id="KAH0468825.1"/>
    </source>
</evidence>
<sequence length="157" mass="18446">MPIDNLPRAEAYDYFVSCTSKEKEFYFFYDRCFESKQNKYVYKICPFKQASQDEGYSSTRLGSWDNFEESYRVMVFTNGEKCWNGPDRSLKVRLRCGLKNEISDVDEPSRCEYTALMSTPALCLEDKLKVAEQIIMPRDWKALQQPQVGHLKIEKSK</sequence>
<dbReference type="Gene3D" id="2.70.130.10">
    <property type="entry name" value="Mannose-6-phosphate receptor binding domain"/>
    <property type="match status" value="1"/>
</dbReference>
<dbReference type="Pfam" id="PF13015">
    <property type="entry name" value="PRKCSH_1"/>
    <property type="match status" value="1"/>
</dbReference>
<dbReference type="InterPro" id="IPR044865">
    <property type="entry name" value="MRH_dom"/>
</dbReference>
<dbReference type="PANTHER" id="PTHR12630">
    <property type="entry name" value="N-LINKED OLIGOSACCHARIDE PROCESSING"/>
    <property type="match status" value="1"/>
</dbReference>